<dbReference type="Gene3D" id="3.80.10.10">
    <property type="entry name" value="Ribonuclease Inhibitor"/>
    <property type="match status" value="1"/>
</dbReference>
<dbReference type="InterPro" id="IPR007110">
    <property type="entry name" value="Ig-like_dom"/>
</dbReference>
<keyword evidence="6 11" id="KW-1133">Transmembrane helix</keyword>
<keyword evidence="5" id="KW-0677">Repeat</keyword>
<dbReference type="SUPFAM" id="SSF48726">
    <property type="entry name" value="Immunoglobulin"/>
    <property type="match status" value="1"/>
</dbReference>
<dbReference type="PANTHER" id="PTHR24369:SF156">
    <property type="entry name" value="LEUCINE RICH REPEAT AND IG DOMAIN CONTAINING 2"/>
    <property type="match status" value="1"/>
</dbReference>
<organism evidence="13 14">
    <name type="scientific">Onychostoma macrolepis</name>
    <dbReference type="NCBI Taxonomy" id="369639"/>
    <lineage>
        <taxon>Eukaryota</taxon>
        <taxon>Metazoa</taxon>
        <taxon>Chordata</taxon>
        <taxon>Craniata</taxon>
        <taxon>Vertebrata</taxon>
        <taxon>Euteleostomi</taxon>
        <taxon>Actinopterygii</taxon>
        <taxon>Neopterygii</taxon>
        <taxon>Teleostei</taxon>
        <taxon>Ostariophysi</taxon>
        <taxon>Cypriniformes</taxon>
        <taxon>Cyprinidae</taxon>
        <taxon>Acrossocheilinae</taxon>
        <taxon>Onychostoma</taxon>
    </lineage>
</organism>
<dbReference type="Pfam" id="PF07679">
    <property type="entry name" value="I-set"/>
    <property type="match status" value="1"/>
</dbReference>
<evidence type="ECO:0000256" key="6">
    <source>
        <dbReference type="ARBA" id="ARBA00022989"/>
    </source>
</evidence>
<dbReference type="InterPro" id="IPR003598">
    <property type="entry name" value="Ig_sub2"/>
</dbReference>
<dbReference type="InterPro" id="IPR013783">
    <property type="entry name" value="Ig-like_fold"/>
</dbReference>
<comment type="subcellular location">
    <subcellularLocation>
        <location evidence="1">Membrane</location>
        <topology evidence="1">Single-pass type I membrane protein</topology>
    </subcellularLocation>
</comment>
<dbReference type="InterPro" id="IPR036179">
    <property type="entry name" value="Ig-like_dom_sf"/>
</dbReference>
<evidence type="ECO:0000313" key="14">
    <source>
        <dbReference type="Proteomes" id="UP000579812"/>
    </source>
</evidence>
<dbReference type="PANTHER" id="PTHR24369">
    <property type="entry name" value="ANTIGEN BSP, PUTATIVE-RELATED"/>
    <property type="match status" value="1"/>
</dbReference>
<keyword evidence="4" id="KW-0732">Signal</keyword>
<dbReference type="SMART" id="SM00369">
    <property type="entry name" value="LRR_TYP"/>
    <property type="match status" value="9"/>
</dbReference>
<feature type="transmembrane region" description="Helical" evidence="11">
    <location>
        <begin position="667"/>
        <end position="692"/>
    </location>
</feature>
<proteinExistence type="predicted"/>
<evidence type="ECO:0000256" key="10">
    <source>
        <dbReference type="ARBA" id="ARBA00023319"/>
    </source>
</evidence>
<dbReference type="GO" id="GO:0005886">
    <property type="term" value="C:plasma membrane"/>
    <property type="evidence" value="ECO:0007669"/>
    <property type="project" value="TreeGrafter"/>
</dbReference>
<dbReference type="FunFam" id="3.80.10.10:FF:000014">
    <property type="entry name" value="Leucine-rich repeat and immunoglobulin-like domain-containing nogo receptor-interacting protein 1"/>
    <property type="match status" value="1"/>
</dbReference>
<keyword evidence="9" id="KW-0325">Glycoprotein</keyword>
<dbReference type="SMART" id="SM00082">
    <property type="entry name" value="LRRCT"/>
    <property type="match status" value="1"/>
</dbReference>
<evidence type="ECO:0000313" key="13">
    <source>
        <dbReference type="EMBL" id="KAF4105630.1"/>
    </source>
</evidence>
<keyword evidence="14" id="KW-1185">Reference proteome</keyword>
<dbReference type="InterPro" id="IPR000372">
    <property type="entry name" value="LRRNT"/>
</dbReference>
<keyword evidence="7 11" id="KW-0472">Membrane</keyword>
<feature type="domain" description="Ig-like" evidence="12">
    <location>
        <begin position="533"/>
        <end position="622"/>
    </location>
</feature>
<reference evidence="13 14" key="1">
    <citation type="submission" date="2020-04" db="EMBL/GenBank/DDBJ databases">
        <title>Chromosome-level genome assembly of a cyprinid fish Onychostoma macrolepis by integration of Nanopore Sequencing, Bionano and Hi-C technology.</title>
        <authorList>
            <person name="Wang D."/>
        </authorList>
    </citation>
    <scope>NUCLEOTIDE SEQUENCE [LARGE SCALE GENOMIC DNA]</scope>
    <source>
        <strain evidence="13">SWU-2019</strain>
        <tissue evidence="13">Muscle</tissue>
    </source>
</reference>
<evidence type="ECO:0000256" key="9">
    <source>
        <dbReference type="ARBA" id="ARBA00023180"/>
    </source>
</evidence>
<dbReference type="InterPro" id="IPR003599">
    <property type="entry name" value="Ig_sub"/>
</dbReference>
<evidence type="ECO:0000256" key="1">
    <source>
        <dbReference type="ARBA" id="ARBA00004479"/>
    </source>
</evidence>
<keyword evidence="3 11" id="KW-0812">Transmembrane</keyword>
<dbReference type="Proteomes" id="UP000579812">
    <property type="component" value="Unassembled WGS sequence"/>
</dbReference>
<protein>
    <recommendedName>
        <fullName evidence="12">Ig-like domain-containing protein</fullName>
    </recommendedName>
</protein>
<dbReference type="SMART" id="SM00409">
    <property type="entry name" value="IG"/>
    <property type="match status" value="1"/>
</dbReference>
<evidence type="ECO:0000256" key="5">
    <source>
        <dbReference type="ARBA" id="ARBA00022737"/>
    </source>
</evidence>
<evidence type="ECO:0000256" key="2">
    <source>
        <dbReference type="ARBA" id="ARBA00022614"/>
    </source>
</evidence>
<dbReference type="InterPro" id="IPR000483">
    <property type="entry name" value="Cys-rich_flank_reg_C"/>
</dbReference>
<dbReference type="InterPro" id="IPR001611">
    <property type="entry name" value="Leu-rich_rpt"/>
</dbReference>
<dbReference type="InterPro" id="IPR013098">
    <property type="entry name" value="Ig_I-set"/>
</dbReference>
<gene>
    <name evidence="13" type="ORF">G5714_013292</name>
</gene>
<dbReference type="FunFam" id="2.60.40.10:FF:000076">
    <property type="entry name" value="Leucine-rich repeat and Ig domain-containing 4"/>
    <property type="match status" value="1"/>
</dbReference>
<evidence type="ECO:0000256" key="7">
    <source>
        <dbReference type="ARBA" id="ARBA00023136"/>
    </source>
</evidence>
<name>A0A7J6CEH4_9TELE</name>
<dbReference type="InterPro" id="IPR050541">
    <property type="entry name" value="LRR_TM_domain-containing"/>
</dbReference>
<keyword evidence="8" id="KW-1015">Disulfide bond</keyword>
<dbReference type="Gene3D" id="2.60.40.10">
    <property type="entry name" value="Immunoglobulins"/>
    <property type="match status" value="1"/>
</dbReference>
<keyword evidence="10" id="KW-0393">Immunoglobulin domain</keyword>
<comment type="caution">
    <text evidence="13">The sequence shown here is derived from an EMBL/GenBank/DDBJ whole genome shotgun (WGS) entry which is preliminary data.</text>
</comment>
<dbReference type="SMART" id="SM00013">
    <property type="entry name" value="LRRNT"/>
    <property type="match status" value="1"/>
</dbReference>
<dbReference type="SMART" id="SM00408">
    <property type="entry name" value="IGc2"/>
    <property type="match status" value="1"/>
</dbReference>
<evidence type="ECO:0000256" key="11">
    <source>
        <dbReference type="SAM" id="Phobius"/>
    </source>
</evidence>
<dbReference type="SUPFAM" id="SSF52058">
    <property type="entry name" value="L domain-like"/>
    <property type="match status" value="1"/>
</dbReference>
<evidence type="ECO:0000256" key="3">
    <source>
        <dbReference type="ARBA" id="ARBA00022692"/>
    </source>
</evidence>
<evidence type="ECO:0000259" key="12">
    <source>
        <dbReference type="PROSITE" id="PS50835"/>
    </source>
</evidence>
<dbReference type="PROSITE" id="PS50835">
    <property type="entry name" value="IG_LIKE"/>
    <property type="match status" value="1"/>
</dbReference>
<dbReference type="PROSITE" id="PS51450">
    <property type="entry name" value="LRR"/>
    <property type="match status" value="1"/>
</dbReference>
<dbReference type="AlphaFoldDB" id="A0A7J6CEH4"/>
<evidence type="ECO:0000256" key="8">
    <source>
        <dbReference type="ARBA" id="ARBA00023157"/>
    </source>
</evidence>
<dbReference type="InterPro" id="IPR003591">
    <property type="entry name" value="Leu-rich_rpt_typical-subtyp"/>
</dbReference>
<accession>A0A7J6CEH4</accession>
<evidence type="ECO:0000256" key="4">
    <source>
        <dbReference type="ARBA" id="ARBA00022729"/>
    </source>
</evidence>
<dbReference type="PRINTS" id="PR00019">
    <property type="entry name" value="LEURICHRPT"/>
</dbReference>
<keyword evidence="2" id="KW-0433">Leucine-rich repeat</keyword>
<dbReference type="InterPro" id="IPR032675">
    <property type="entry name" value="LRR_dom_sf"/>
</dbReference>
<dbReference type="Pfam" id="PF13855">
    <property type="entry name" value="LRR_8"/>
    <property type="match status" value="3"/>
</dbReference>
<sequence>MRSVLAELLRQTAATVIPPSTLPISRADRPEGLRTVMDAVHRSRIAQTLSLYTHTSGGRWDTALSVAVVVSLNEKWMRLKLDKLKLDQVNLQNVLKGSYQLESAEVLHRGGVGKLGWNKGHDVHVAMLFSPFSCALGLSLLPLLLFQCPAHACPARCECSVPTRSVSCHRRRLVQVPEGIPIETRALDLSKNRLRIVTPQNFSSLLLLEELDLSNNLLSSVEPGSFRTQPRLRSLRLRSNQLTLLPRGALAGLSELTLLDVSQNRLVILLDYGFEEQRRLRVLELSDNELVFIAPRAFSGLASLRSLTLQRCNLSTVPTHALAHLHGLTSLRLRDLGIAELQAHAFKGLPRLKHLEVDRWPLLEGFPTSALQGLNLSTLSITHTNLTSVPVVTHLLYLTHLNLSYSRIRILPAGWLRGMDRLEVVRVRKSNLLSVEPQAFQGASSLRLLDLCYNRLSTLERSVFPASEALQTLLVGQNPLVCDCRLRWLLERTPPLLYGDVQPECSAPAPLAGKPLRDLMEPQISRYVICTKPKVVSMATYPAQAEEGQRAWLYCSADGAPPPSVSWLTPHRRHITTKSTGRMVVHTNGSLEFRMAEPQDSGMYVCVASNPAGNATLSITVAVKSSGIRDRALYANRSFLFDSDYNSSLINGTEEYTIRVVLDFTTILVSTAMGCLSFLGVVLFCFLLLFAWSRGKGKHRGSVDIQYVPRKRKGANSELTETSGPRRVNMKMI</sequence>
<dbReference type="EMBL" id="JAAMOB010000013">
    <property type="protein sequence ID" value="KAF4105630.1"/>
    <property type="molecule type" value="Genomic_DNA"/>
</dbReference>